<name>A0A1Q3ESZ0_LENED</name>
<keyword evidence="5" id="KW-1185">Reference proteome</keyword>
<evidence type="ECO:0000256" key="1">
    <source>
        <dbReference type="PROSITE-ProRule" id="PRU00176"/>
    </source>
</evidence>
<dbReference type="Gene3D" id="3.30.70.330">
    <property type="match status" value="1"/>
</dbReference>
<comment type="caution">
    <text evidence="4">The sequence shown here is derived from an EMBL/GenBank/DDBJ whole genome shotgun (WGS) entry which is preliminary data.</text>
</comment>
<accession>A0A1Q3ESZ0</accession>
<reference evidence="4 5" key="2">
    <citation type="submission" date="2017-02" db="EMBL/GenBank/DDBJ databases">
        <title>A genome survey and senescence transcriptome analysis in Lentinula edodes.</title>
        <authorList>
            <person name="Sakamoto Y."/>
            <person name="Nakade K."/>
            <person name="Sato S."/>
            <person name="Yoshida Y."/>
            <person name="Miyazaki K."/>
            <person name="Natsume S."/>
            <person name="Konno N."/>
        </authorList>
    </citation>
    <scope>NUCLEOTIDE SEQUENCE [LARGE SCALE GENOMIC DNA]</scope>
    <source>
        <strain evidence="4 5">NBRC 111202</strain>
    </source>
</reference>
<evidence type="ECO:0000256" key="2">
    <source>
        <dbReference type="SAM" id="MobiDB-lite"/>
    </source>
</evidence>
<dbReference type="Pfam" id="PF00076">
    <property type="entry name" value="RRM_1"/>
    <property type="match status" value="1"/>
</dbReference>
<dbReference type="InterPro" id="IPR012677">
    <property type="entry name" value="Nucleotide-bd_a/b_plait_sf"/>
</dbReference>
<proteinExistence type="predicted"/>
<reference evidence="4 5" key="1">
    <citation type="submission" date="2016-08" db="EMBL/GenBank/DDBJ databases">
        <authorList>
            <consortium name="Lentinula edodes genome sequencing consortium"/>
            <person name="Sakamoto Y."/>
            <person name="Nakade K."/>
            <person name="Sato S."/>
            <person name="Yoshida Y."/>
            <person name="Miyazaki K."/>
            <person name="Natsume S."/>
            <person name="Konno N."/>
        </authorList>
    </citation>
    <scope>NUCLEOTIDE SEQUENCE [LARGE SCALE GENOMIC DNA]</scope>
    <source>
        <strain evidence="4 5">NBRC 111202</strain>
    </source>
</reference>
<dbReference type="PROSITE" id="PS50102">
    <property type="entry name" value="RRM"/>
    <property type="match status" value="1"/>
</dbReference>
<dbReference type="SMART" id="SM00360">
    <property type="entry name" value="RRM"/>
    <property type="match status" value="1"/>
</dbReference>
<feature type="region of interest" description="Disordered" evidence="2">
    <location>
        <begin position="136"/>
        <end position="170"/>
    </location>
</feature>
<evidence type="ECO:0000313" key="5">
    <source>
        <dbReference type="Proteomes" id="UP000188533"/>
    </source>
</evidence>
<dbReference type="GO" id="GO:0003723">
    <property type="term" value="F:RNA binding"/>
    <property type="evidence" value="ECO:0007669"/>
    <property type="project" value="UniProtKB-UniRule"/>
</dbReference>
<sequence>MIADKESVSLSSVPEIHVMEEGTKAKKTVFVGGIGDDVDESVIYEHFATFGDVIEVQLPSAATNLHQQSEAKHRGFAFVTYSSTSDAQDAIDNMDLNELRGRVIKVNLARPMKTPMQLGGNRAVWESEEWLKQHVKPLNQSGGVQGRNAAKQNAGGEVVPSEDGDEVMEE</sequence>
<dbReference type="Proteomes" id="UP000188533">
    <property type="component" value="Unassembled WGS sequence"/>
</dbReference>
<evidence type="ECO:0000313" key="4">
    <source>
        <dbReference type="EMBL" id="GAW10313.1"/>
    </source>
</evidence>
<dbReference type="InterPro" id="IPR035979">
    <property type="entry name" value="RBD_domain_sf"/>
</dbReference>
<dbReference type="PANTHER" id="PTHR48037">
    <property type="entry name" value="ATPASE E1"/>
    <property type="match status" value="1"/>
</dbReference>
<dbReference type="PANTHER" id="PTHR48037:SF1">
    <property type="entry name" value="RRM DOMAIN-CONTAINING PROTEIN"/>
    <property type="match status" value="1"/>
</dbReference>
<keyword evidence="1" id="KW-0694">RNA-binding</keyword>
<gene>
    <name evidence="4" type="ORF">LENED_012566</name>
</gene>
<feature type="domain" description="RRM" evidence="3">
    <location>
        <begin position="27"/>
        <end position="111"/>
    </location>
</feature>
<dbReference type="SUPFAM" id="SSF54928">
    <property type="entry name" value="RNA-binding domain, RBD"/>
    <property type="match status" value="1"/>
</dbReference>
<feature type="compositionally biased region" description="Acidic residues" evidence="2">
    <location>
        <begin position="160"/>
        <end position="170"/>
    </location>
</feature>
<dbReference type="EMBL" id="BDGU01001669">
    <property type="protein sequence ID" value="GAW10313.1"/>
    <property type="molecule type" value="Genomic_DNA"/>
</dbReference>
<dbReference type="AlphaFoldDB" id="A0A1Q3ESZ0"/>
<dbReference type="InterPro" id="IPR000504">
    <property type="entry name" value="RRM_dom"/>
</dbReference>
<organism evidence="4 5">
    <name type="scientific">Lentinula edodes</name>
    <name type="common">Shiitake mushroom</name>
    <name type="synonym">Lentinus edodes</name>
    <dbReference type="NCBI Taxonomy" id="5353"/>
    <lineage>
        <taxon>Eukaryota</taxon>
        <taxon>Fungi</taxon>
        <taxon>Dikarya</taxon>
        <taxon>Basidiomycota</taxon>
        <taxon>Agaricomycotina</taxon>
        <taxon>Agaricomycetes</taxon>
        <taxon>Agaricomycetidae</taxon>
        <taxon>Agaricales</taxon>
        <taxon>Marasmiineae</taxon>
        <taxon>Omphalotaceae</taxon>
        <taxon>Lentinula</taxon>
    </lineage>
</organism>
<evidence type="ECO:0000259" key="3">
    <source>
        <dbReference type="PROSITE" id="PS50102"/>
    </source>
</evidence>
<dbReference type="STRING" id="5353.A0A1Q3ESZ0"/>
<protein>
    <submittedName>
        <fullName evidence="4">RNA-binding domain-containing protein</fullName>
    </submittedName>
</protein>